<dbReference type="AlphaFoldDB" id="A0A1H5KD20"/>
<evidence type="ECO:0000313" key="9">
    <source>
        <dbReference type="EMBL" id="SEE62011.1"/>
    </source>
</evidence>
<evidence type="ECO:0000256" key="3">
    <source>
        <dbReference type="ARBA" id="ARBA00014701"/>
    </source>
</evidence>
<keyword evidence="7" id="KW-0067">ATP-binding</keyword>
<dbReference type="NCBIfam" id="TIGR00744">
    <property type="entry name" value="ROK_glcA_fam"/>
    <property type="match status" value="1"/>
</dbReference>
<organism evidence="9 10">
    <name type="scientific">Jiangella alba</name>
    <dbReference type="NCBI Taxonomy" id="561176"/>
    <lineage>
        <taxon>Bacteria</taxon>
        <taxon>Bacillati</taxon>
        <taxon>Actinomycetota</taxon>
        <taxon>Actinomycetes</taxon>
        <taxon>Jiangellales</taxon>
        <taxon>Jiangellaceae</taxon>
        <taxon>Jiangella</taxon>
    </lineage>
</organism>
<gene>
    <name evidence="9" type="ORF">SAMN04488561_1979</name>
</gene>
<accession>A0A1H5KD20</accession>
<dbReference type="GO" id="GO:0005524">
    <property type="term" value="F:ATP binding"/>
    <property type="evidence" value="ECO:0007669"/>
    <property type="project" value="UniProtKB-KW"/>
</dbReference>
<keyword evidence="5" id="KW-0547">Nucleotide-binding</keyword>
<evidence type="ECO:0000256" key="2">
    <source>
        <dbReference type="ARBA" id="ARBA00012323"/>
    </source>
</evidence>
<dbReference type="Proteomes" id="UP000181980">
    <property type="component" value="Unassembled WGS sequence"/>
</dbReference>
<comment type="similarity">
    <text evidence="1">Belongs to the ROK (NagC/XylR) family.</text>
</comment>
<dbReference type="RefSeq" id="WP_069115282.1">
    <property type="nucleotide sequence ID" value="NZ_FNUC01000003.1"/>
</dbReference>
<keyword evidence="10" id="KW-1185">Reference proteome</keyword>
<dbReference type="InterPro" id="IPR049874">
    <property type="entry name" value="ROK_cs"/>
</dbReference>
<dbReference type="InterPro" id="IPR000600">
    <property type="entry name" value="ROK"/>
</dbReference>
<dbReference type="GO" id="GO:0005737">
    <property type="term" value="C:cytoplasm"/>
    <property type="evidence" value="ECO:0007669"/>
    <property type="project" value="InterPro"/>
</dbReference>
<evidence type="ECO:0000256" key="8">
    <source>
        <dbReference type="ARBA" id="ARBA00032386"/>
    </source>
</evidence>
<keyword evidence="6 9" id="KW-0418">Kinase</keyword>
<dbReference type="InterPro" id="IPR004654">
    <property type="entry name" value="ROK_glcA"/>
</dbReference>
<keyword evidence="4" id="KW-0808">Transferase</keyword>
<dbReference type="PANTHER" id="PTHR18964">
    <property type="entry name" value="ROK (REPRESSOR, ORF, KINASE) FAMILY"/>
    <property type="match status" value="1"/>
</dbReference>
<evidence type="ECO:0000256" key="4">
    <source>
        <dbReference type="ARBA" id="ARBA00022679"/>
    </source>
</evidence>
<dbReference type="GO" id="GO:0006096">
    <property type="term" value="P:glycolytic process"/>
    <property type="evidence" value="ECO:0007669"/>
    <property type="project" value="InterPro"/>
</dbReference>
<dbReference type="CDD" id="cd24061">
    <property type="entry name" value="ASKHA_NBD_ROK_SgGLK-like"/>
    <property type="match status" value="1"/>
</dbReference>
<dbReference type="PROSITE" id="PS01125">
    <property type="entry name" value="ROK"/>
    <property type="match status" value="1"/>
</dbReference>
<dbReference type="EMBL" id="FNUC01000003">
    <property type="protein sequence ID" value="SEE62011.1"/>
    <property type="molecule type" value="Genomic_DNA"/>
</dbReference>
<proteinExistence type="inferred from homology"/>
<evidence type="ECO:0000256" key="1">
    <source>
        <dbReference type="ARBA" id="ARBA00006479"/>
    </source>
</evidence>
<dbReference type="EC" id="2.7.1.2" evidence="2"/>
<dbReference type="SUPFAM" id="SSF53067">
    <property type="entry name" value="Actin-like ATPase domain"/>
    <property type="match status" value="1"/>
</dbReference>
<dbReference type="Pfam" id="PF00480">
    <property type="entry name" value="ROK"/>
    <property type="match status" value="1"/>
</dbReference>
<protein>
    <recommendedName>
        <fullName evidence="3">Glucokinase</fullName>
        <ecNumber evidence="2">2.7.1.2</ecNumber>
    </recommendedName>
    <alternativeName>
        <fullName evidence="8">Glucose kinase</fullName>
    </alternativeName>
</protein>
<sequence>MSLTIGVDVGGTKIAAGVVDEKGVIGTRARRETPSHDPGAIVETIIEVTKELAAQHDVDAVGVGSAGFVDSARSRVLFAPNLAWRDIPVRDQVATATGLPTVVENDANAAAWGEFRFGAAEDVDDMILLTIGTGVGGGVVLDGKIYRGAHGIAAELGHMRLVPDGHLCGCGLRGCIEAYASGTALVREAREAASLPSAERLLERAGGDVQRITGPMVTELAQAGDELAIVLIAEVGRWLGEAMGSFTAVFDPATFVIGGGVSAAGDLLLSPAVEALRKNTTGAGHRPEPEVRVATLGNDAGVIGAADLARV</sequence>
<dbReference type="PANTHER" id="PTHR18964:SF173">
    <property type="entry name" value="GLUCOKINASE"/>
    <property type="match status" value="1"/>
</dbReference>
<dbReference type="OrthoDB" id="9810372at2"/>
<evidence type="ECO:0000256" key="6">
    <source>
        <dbReference type="ARBA" id="ARBA00022777"/>
    </source>
</evidence>
<evidence type="ECO:0000256" key="7">
    <source>
        <dbReference type="ARBA" id="ARBA00022840"/>
    </source>
</evidence>
<reference evidence="10" key="1">
    <citation type="submission" date="2016-10" db="EMBL/GenBank/DDBJ databases">
        <authorList>
            <person name="Varghese N."/>
            <person name="Submissions S."/>
        </authorList>
    </citation>
    <scope>NUCLEOTIDE SEQUENCE [LARGE SCALE GENOMIC DNA]</scope>
    <source>
        <strain evidence="10">DSM 45237</strain>
    </source>
</reference>
<dbReference type="InterPro" id="IPR043129">
    <property type="entry name" value="ATPase_NBD"/>
</dbReference>
<dbReference type="GO" id="GO:0004340">
    <property type="term" value="F:glucokinase activity"/>
    <property type="evidence" value="ECO:0007669"/>
    <property type="project" value="UniProtKB-EC"/>
</dbReference>
<evidence type="ECO:0000313" key="10">
    <source>
        <dbReference type="Proteomes" id="UP000181980"/>
    </source>
</evidence>
<dbReference type="Gene3D" id="3.30.420.40">
    <property type="match status" value="2"/>
</dbReference>
<evidence type="ECO:0000256" key="5">
    <source>
        <dbReference type="ARBA" id="ARBA00022741"/>
    </source>
</evidence>
<name>A0A1H5KD20_9ACTN</name>
<dbReference type="STRING" id="561176.SAMN04488561_1979"/>